<dbReference type="Pfam" id="PF10604">
    <property type="entry name" value="Polyketide_cyc2"/>
    <property type="match status" value="1"/>
</dbReference>
<reference evidence="2" key="1">
    <citation type="submission" date="2016-10" db="EMBL/GenBank/DDBJ databases">
        <authorList>
            <person name="Varghese N."/>
            <person name="Submissions S."/>
        </authorList>
    </citation>
    <scope>NUCLEOTIDE SEQUENCE [LARGE SCALE GENOMIC DNA]</scope>
    <source>
        <strain evidence="2">IBRC-M 10403</strain>
    </source>
</reference>
<dbReference type="AlphaFoldDB" id="A0A1G6NYN5"/>
<accession>A0A1G6NYN5</accession>
<dbReference type="InterPro" id="IPR019587">
    <property type="entry name" value="Polyketide_cyclase/dehydratase"/>
</dbReference>
<dbReference type="EMBL" id="FMZZ01000004">
    <property type="protein sequence ID" value="SDC73140.1"/>
    <property type="molecule type" value="Genomic_DNA"/>
</dbReference>
<keyword evidence="2" id="KW-1185">Reference proteome</keyword>
<dbReference type="RefSeq" id="WP_091449726.1">
    <property type="nucleotide sequence ID" value="NZ_FMZZ01000004.1"/>
</dbReference>
<dbReference type="Gene3D" id="3.30.530.20">
    <property type="match status" value="1"/>
</dbReference>
<proteinExistence type="predicted"/>
<dbReference type="OrthoDB" id="3213687at2"/>
<protein>
    <submittedName>
        <fullName evidence="1">Polyketide cyclase / dehydrase and lipid transport</fullName>
    </submittedName>
</protein>
<organism evidence="1 2">
    <name type="scientific">Actinokineospora iranica</name>
    <dbReference type="NCBI Taxonomy" id="1271860"/>
    <lineage>
        <taxon>Bacteria</taxon>
        <taxon>Bacillati</taxon>
        <taxon>Actinomycetota</taxon>
        <taxon>Actinomycetes</taxon>
        <taxon>Pseudonocardiales</taxon>
        <taxon>Pseudonocardiaceae</taxon>
        <taxon>Actinokineospora</taxon>
    </lineage>
</organism>
<evidence type="ECO:0000313" key="2">
    <source>
        <dbReference type="Proteomes" id="UP000199501"/>
    </source>
</evidence>
<dbReference type="Proteomes" id="UP000199501">
    <property type="component" value="Unassembled WGS sequence"/>
</dbReference>
<sequence length="150" mass="16736">MVERQRTFAVEVTASSSADAPELFALVADARRWAQWARPVVAHAFVEREGDPAPGGVGSVRKLGRKPFLIREETVEYEQDRRHAYELRTPVPVKNYRGEVRLIPRDGGGTDLVWRCSFVEWIPGTGPAVRAGVRSLIQTLSGKLVRAAER</sequence>
<dbReference type="CDD" id="cd07821">
    <property type="entry name" value="PYR_PYL_RCAR_like"/>
    <property type="match status" value="1"/>
</dbReference>
<dbReference type="InterPro" id="IPR023393">
    <property type="entry name" value="START-like_dom_sf"/>
</dbReference>
<dbReference type="SUPFAM" id="SSF55961">
    <property type="entry name" value="Bet v1-like"/>
    <property type="match status" value="1"/>
</dbReference>
<dbReference type="STRING" id="1271860.SAMN05216174_10428"/>
<evidence type="ECO:0000313" key="1">
    <source>
        <dbReference type="EMBL" id="SDC73140.1"/>
    </source>
</evidence>
<name>A0A1G6NYN5_9PSEU</name>
<gene>
    <name evidence="1" type="ORF">SAMN05216174_10428</name>
</gene>